<dbReference type="AlphaFoldDB" id="A0A0A6DD55"/>
<protein>
    <recommendedName>
        <fullName evidence="3">DUF3396 domain-containing protein</fullName>
    </recommendedName>
</protein>
<evidence type="ECO:0000313" key="1">
    <source>
        <dbReference type="EMBL" id="KHA72647.1"/>
    </source>
</evidence>
<sequence>MEQPFDMAAELIKQPHVLEVPGSLLMKGGPGDYIGAALCLRATLYIKDAHTPLVREALCKCFDEFQALAADHLTWVVRDSPPQGERVTPYDQARTLRKMMEPMGENDFLSFHYTSGKQSKDASAWLFSILGPRAWQANMGNNIGVLEFSVPLLFQEQNPLSFLKLFHGFARRLNPQQGYAGHAFNLSIGNQDDNQPTEAFMAARMPGLDVGSAFLLSGRKTFKQAKIKTVSWLTLLDNERLESAGGLEALRAQLPASHFAFYTYDEGVIIQSGAHPYIAGDGEDLRPAPYVLINHLLKPVRYESVESLHGNSHAGELRLVGWSADQWLKRLDVDDSSITDWRLKLLRDEPPLDSTNSLAELL</sequence>
<reference evidence="1 2" key="1">
    <citation type="submission" date="2014-10" db="EMBL/GenBank/DDBJ databases">
        <title>Draft genome sequence of Pseudomonas chlororaphis EA105.</title>
        <authorList>
            <person name="McCully L.M."/>
            <person name="Bitzer A.S."/>
            <person name="Spence C."/>
            <person name="Bais H."/>
            <person name="Silby M.W."/>
        </authorList>
    </citation>
    <scope>NUCLEOTIDE SEQUENCE [LARGE SCALE GENOMIC DNA]</scope>
    <source>
        <strain evidence="1 2">EA105</strain>
    </source>
</reference>
<evidence type="ECO:0000313" key="2">
    <source>
        <dbReference type="Proteomes" id="UP000030564"/>
    </source>
</evidence>
<dbReference type="InterPro" id="IPR021815">
    <property type="entry name" value="TsiV"/>
</dbReference>
<dbReference type="PATRIC" id="fig|587753.9.peg.1006"/>
<organism evidence="1 2">
    <name type="scientific">Pseudomonas chlororaphis</name>
    <dbReference type="NCBI Taxonomy" id="587753"/>
    <lineage>
        <taxon>Bacteria</taxon>
        <taxon>Pseudomonadati</taxon>
        <taxon>Pseudomonadota</taxon>
        <taxon>Gammaproteobacteria</taxon>
        <taxon>Pseudomonadales</taxon>
        <taxon>Pseudomonadaceae</taxon>
        <taxon>Pseudomonas</taxon>
    </lineage>
</organism>
<comment type="caution">
    <text evidence="1">The sequence shown here is derived from an EMBL/GenBank/DDBJ whole genome shotgun (WGS) entry which is preliminary data.</text>
</comment>
<evidence type="ECO:0008006" key="3">
    <source>
        <dbReference type="Google" id="ProtNLM"/>
    </source>
</evidence>
<proteinExistence type="predicted"/>
<dbReference type="EMBL" id="JSFK01000012">
    <property type="protein sequence ID" value="KHA72647.1"/>
    <property type="molecule type" value="Genomic_DNA"/>
</dbReference>
<name>A0A0A6DD55_9PSED</name>
<dbReference type="Pfam" id="PF11876">
    <property type="entry name" value="TsiV"/>
    <property type="match status" value="1"/>
</dbReference>
<dbReference type="Proteomes" id="UP000030564">
    <property type="component" value="Unassembled WGS sequence"/>
</dbReference>
<dbReference type="OrthoDB" id="8986326at2"/>
<accession>A0A0A6DD55</accession>
<gene>
    <name evidence="1" type="ORF">NZ35_14530</name>
</gene>